<accession>A0AAW7JJB7</accession>
<dbReference type="EMBL" id="JAUEIF010000003">
    <property type="protein sequence ID" value="MDN0025012.1"/>
    <property type="molecule type" value="Genomic_DNA"/>
</dbReference>
<proteinExistence type="predicted"/>
<dbReference type="AlphaFoldDB" id="A0AAW7JJB7"/>
<comment type="caution">
    <text evidence="2">The sequence shown here is derived from an EMBL/GenBank/DDBJ whole genome shotgun (WGS) entry which is preliminary data.</text>
</comment>
<evidence type="ECO:0000313" key="4">
    <source>
        <dbReference type="Proteomes" id="UP001168478"/>
    </source>
</evidence>
<evidence type="ECO:0000313" key="2">
    <source>
        <dbReference type="EMBL" id="MDN0025012.1"/>
    </source>
</evidence>
<dbReference type="EMBL" id="JAUEIE010000003">
    <property type="protein sequence ID" value="MDN0022413.1"/>
    <property type="molecule type" value="Genomic_DNA"/>
</dbReference>
<reference evidence="2" key="1">
    <citation type="submission" date="2023-06" db="EMBL/GenBank/DDBJ databases">
        <authorList>
            <person name="Zeman M."/>
            <person name="Kubasova T."/>
            <person name="Jahodarova E."/>
            <person name="Nykrynova M."/>
            <person name="Rychlik I."/>
        </authorList>
    </citation>
    <scope>NUCLEOTIDE SEQUENCE</scope>
    <source>
        <strain evidence="2">ET15</strain>
        <strain evidence="1">ET37</strain>
    </source>
</reference>
<dbReference type="Pfam" id="PF10902">
    <property type="entry name" value="WYL_2"/>
    <property type="match status" value="1"/>
</dbReference>
<dbReference type="Proteomes" id="UP001168478">
    <property type="component" value="Unassembled WGS sequence"/>
</dbReference>
<evidence type="ECO:0000313" key="1">
    <source>
        <dbReference type="EMBL" id="MDN0022413.1"/>
    </source>
</evidence>
<reference evidence="2" key="2">
    <citation type="submission" date="2023-08" db="EMBL/GenBank/DDBJ databases">
        <title>Identification and characterization of horizontal gene transfer across gut microbiota members of farm animals based on homology search.</title>
        <authorList>
            <person name="Schwarzerova J."/>
            <person name="Nykrynova M."/>
            <person name="Jureckova K."/>
            <person name="Cejkova D."/>
            <person name="Rychlik I."/>
        </authorList>
    </citation>
    <scope>NUCLEOTIDE SEQUENCE</scope>
    <source>
        <strain evidence="2">ET15</strain>
        <strain evidence="1">ET37</strain>
    </source>
</reference>
<organism evidence="2 4">
    <name type="scientific">Leyella lascolaii</name>
    <dbReference type="NCBI Taxonomy" id="1776379"/>
    <lineage>
        <taxon>Bacteria</taxon>
        <taxon>Pseudomonadati</taxon>
        <taxon>Bacteroidota</taxon>
        <taxon>Bacteroidia</taxon>
        <taxon>Bacteroidales</taxon>
        <taxon>Prevotellaceae</taxon>
        <taxon>Leyella</taxon>
    </lineage>
</organism>
<gene>
    <name evidence="1" type="ORF">QVN81_05165</name>
    <name evidence="2" type="ORF">QVN84_05700</name>
</gene>
<protein>
    <submittedName>
        <fullName evidence="2">SH3 beta-barrel fold-containing protein</fullName>
    </submittedName>
</protein>
<dbReference type="RefSeq" id="WP_289824968.1">
    <property type="nucleotide sequence ID" value="NZ_JAUEIE010000003.1"/>
</dbReference>
<dbReference type="InterPro" id="IPR024401">
    <property type="entry name" value="WYL_prot"/>
</dbReference>
<evidence type="ECO:0000313" key="3">
    <source>
        <dbReference type="Proteomes" id="UP001167831"/>
    </source>
</evidence>
<keyword evidence="3" id="KW-1185">Reference proteome</keyword>
<dbReference type="Proteomes" id="UP001167831">
    <property type="component" value="Unassembled WGS sequence"/>
</dbReference>
<sequence>MMQAIVVKGTTAVKATVIANRTKSDEIGIVKAMMIETLKTKLQNGIAHFTFIKKNGELRECWGTTQKHLAKAKTNGNGESRENYCTTAFFDVEKGAWRSFRWESLVEVF</sequence>
<name>A0AAW7JJB7_9BACT</name>